<dbReference type="Gene3D" id="2.60.40.10">
    <property type="entry name" value="Immunoglobulins"/>
    <property type="match status" value="9"/>
</dbReference>
<feature type="domain" description="Fibronectin type-III" evidence="2">
    <location>
        <begin position="360"/>
        <end position="449"/>
    </location>
</feature>
<reference evidence="4" key="1">
    <citation type="submission" date="2022-11" db="UniProtKB">
        <authorList>
            <consortium name="WormBaseParasite"/>
        </authorList>
    </citation>
    <scope>IDENTIFICATION</scope>
</reference>
<sequence>MQRSPGVTCVTPTFHRGVFLPRFLRRLVCQLGATGTATMATGGVRGDGRRDKASRGQERPMWGVWGGEARVRKWRCSAARSASGWREGRRTGRLCDAAPSPACAATVGELARERGLGGYEEPDASQNSQSGASCVEDEETEKIKDMLNRIQSPQVLETGSRVAEISWQELDTSEASAPGGPFPQIDPSEFTYEIVLFEGKPDGRVFSNYRCTPDQGNQLRLSHLKPDTEYFVRLRALLAERGLLGDQSTPIGFKTKPTHPDKPLPPRLLKCGKSWFQLSWRRPSDNGSKISEFLLEMEEVRDGANEAFKEAYKGLLETARVNHLQPNTLYRFRLTASNEYGQSESSDVVLVQTKGAAPTAPNPPQLLDATPTTLRLAWTKRDTDDHFSLMMEDPRSDYGFLPYCAETRETVATVRDLQRNGEYRFRLLAFNDDGQSQPSDIVTFSTLPDRPNAPPKPQLKDLVKATSVTLAWDPPKDTGGAEVTSYQLEYAADQTASPNVDPRTWKSVYTGANRGVAVHSLEPGQSYLFRLCACGPAGQSSWSDELAVSTTPIAPAACSRPKTDCQISGLLPGRNYSLRVRAYNRTGHGAWSEALETTTAAGAPDPPTELRLAGAAGDKMLTLAWNAPQETNGAPITEYRLYRATRRSISIAVPDEETLAERRASAVSASISAVKMSSSSSDSSSLPATPTGPLADFGDFSIIHTGAALTAEVKNLTPASDYAFKVHAVNASGVSAPSRDLICRTVAGPPSAPPKVSLEAVSMTELDVNWEEPSGNGSPLIAYLIEVSSDGDRRSISPIQLPAHISQHLIDDLLPETLYRVRISATNDVGSGPWAAATCSTFSKPPPPPILECVNVGAQSLKLRWHDTKNPVGEEKYYYYVEKENENGSYSPVFEGDSKSVKVKNLNESTRYRFRVRASSPTGGMGSWSEAVEFATSRLPPPSVKTAPRVTEVADGSYQIEWQAIRAPGLVPSDKIQYRLQTAIGVSRGDRPEDWKTVYQGSAQSYTLSGQAPGTTFRVRVSSVRLSNDGGAVEETVAPPSAPAVINQPATPRRWKRSSRSCPTATTRS</sequence>
<feature type="domain" description="Fibronectin type-III" evidence="2">
    <location>
        <begin position="453"/>
        <end position="553"/>
    </location>
</feature>
<dbReference type="Proteomes" id="UP000887566">
    <property type="component" value="Unplaced"/>
</dbReference>
<dbReference type="PANTHER" id="PTHR24099">
    <property type="entry name" value="E3 UBIQUITIN-PROTEIN LIGASE TRIM36-RELATED"/>
    <property type="match status" value="1"/>
</dbReference>
<feature type="compositionally biased region" description="Polar residues" evidence="1">
    <location>
        <begin position="1060"/>
        <end position="1069"/>
    </location>
</feature>
<dbReference type="InterPro" id="IPR036116">
    <property type="entry name" value="FN3_sf"/>
</dbReference>
<name>A0A914WS63_9BILA</name>
<dbReference type="PANTHER" id="PTHR24099:SF11">
    <property type="entry name" value="FIBRONECTIN TYPE III DOMAIN-CONTAINING 3BA-RELATED"/>
    <property type="match status" value="1"/>
</dbReference>
<evidence type="ECO:0000259" key="2">
    <source>
        <dbReference type="PROSITE" id="PS50853"/>
    </source>
</evidence>
<feature type="domain" description="Fibronectin type-III" evidence="2">
    <location>
        <begin position="847"/>
        <end position="939"/>
    </location>
</feature>
<keyword evidence="3" id="KW-1185">Reference proteome</keyword>
<feature type="domain" description="Fibronectin type-III" evidence="2">
    <location>
        <begin position="944"/>
        <end position="1044"/>
    </location>
</feature>
<feature type="domain" description="Fibronectin type-III" evidence="2">
    <location>
        <begin position="752"/>
        <end position="846"/>
    </location>
</feature>
<dbReference type="SUPFAM" id="SSF49265">
    <property type="entry name" value="Fibronectin type III"/>
    <property type="match status" value="5"/>
</dbReference>
<dbReference type="InterPro" id="IPR013783">
    <property type="entry name" value="Ig-like_fold"/>
</dbReference>
<protein>
    <submittedName>
        <fullName evidence="4">Fibronectin type-III domain-containing protein</fullName>
    </submittedName>
</protein>
<dbReference type="WBParaSite" id="PSAMB.scaffold507size54856.g6495.t1">
    <property type="protein sequence ID" value="PSAMB.scaffold507size54856.g6495.t1"/>
    <property type="gene ID" value="PSAMB.scaffold507size54856.g6495"/>
</dbReference>
<dbReference type="PROSITE" id="PS50853">
    <property type="entry name" value="FN3"/>
    <property type="match status" value="8"/>
</dbReference>
<dbReference type="PRINTS" id="PR00014">
    <property type="entry name" value="FNTYPEIII"/>
</dbReference>
<dbReference type="InterPro" id="IPR003961">
    <property type="entry name" value="FN3_dom"/>
</dbReference>
<dbReference type="AlphaFoldDB" id="A0A914WS63"/>
<feature type="domain" description="Fibronectin type-III" evidence="2">
    <location>
        <begin position="149"/>
        <end position="258"/>
    </location>
</feature>
<evidence type="ECO:0000313" key="4">
    <source>
        <dbReference type="WBParaSite" id="PSAMB.scaffold507size54856.g6495.t1"/>
    </source>
</evidence>
<feature type="region of interest" description="Disordered" evidence="1">
    <location>
        <begin position="1032"/>
        <end position="1069"/>
    </location>
</feature>
<feature type="domain" description="Fibronectin type-III" evidence="2">
    <location>
        <begin position="262"/>
        <end position="356"/>
    </location>
</feature>
<evidence type="ECO:0000313" key="3">
    <source>
        <dbReference type="Proteomes" id="UP000887566"/>
    </source>
</evidence>
<dbReference type="InterPro" id="IPR050617">
    <property type="entry name" value="E3_ligase_FN3/SPRY"/>
</dbReference>
<dbReference type="SMART" id="SM00060">
    <property type="entry name" value="FN3"/>
    <property type="match status" value="8"/>
</dbReference>
<dbReference type="CDD" id="cd00063">
    <property type="entry name" value="FN3"/>
    <property type="match status" value="8"/>
</dbReference>
<feature type="region of interest" description="Disordered" evidence="1">
    <location>
        <begin position="117"/>
        <end position="139"/>
    </location>
</feature>
<proteinExistence type="predicted"/>
<dbReference type="Pfam" id="PF00041">
    <property type="entry name" value="fn3"/>
    <property type="match status" value="7"/>
</dbReference>
<evidence type="ECO:0000256" key="1">
    <source>
        <dbReference type="SAM" id="MobiDB-lite"/>
    </source>
</evidence>
<organism evidence="3 4">
    <name type="scientific">Plectus sambesii</name>
    <dbReference type="NCBI Taxonomy" id="2011161"/>
    <lineage>
        <taxon>Eukaryota</taxon>
        <taxon>Metazoa</taxon>
        <taxon>Ecdysozoa</taxon>
        <taxon>Nematoda</taxon>
        <taxon>Chromadorea</taxon>
        <taxon>Plectida</taxon>
        <taxon>Plectina</taxon>
        <taxon>Plectoidea</taxon>
        <taxon>Plectidae</taxon>
        <taxon>Plectus</taxon>
    </lineage>
</organism>
<accession>A0A914WS63</accession>
<feature type="domain" description="Fibronectin type-III" evidence="2">
    <location>
        <begin position="653"/>
        <end position="748"/>
    </location>
</feature>